<keyword evidence="5" id="KW-0574">Periplasm</keyword>
<proteinExistence type="predicted"/>
<keyword evidence="8" id="KW-0378">Hydrolase</keyword>
<keyword evidence="4" id="KW-0732">Signal</keyword>
<gene>
    <name evidence="8" type="ORF">SAMN05443638_101248</name>
</gene>
<dbReference type="GO" id="GO:0016787">
    <property type="term" value="F:hydrolase activity"/>
    <property type="evidence" value="ECO:0007669"/>
    <property type="project" value="UniProtKB-KW"/>
</dbReference>
<dbReference type="GO" id="GO:0042597">
    <property type="term" value="C:periplasmic space"/>
    <property type="evidence" value="ECO:0007669"/>
    <property type="project" value="UniProtKB-SubCell"/>
</dbReference>
<evidence type="ECO:0000256" key="3">
    <source>
        <dbReference type="ARBA" id="ARBA00022679"/>
    </source>
</evidence>
<dbReference type="UniPathway" id="UPA00286"/>
<evidence type="ECO:0000256" key="5">
    <source>
        <dbReference type="ARBA" id="ARBA00022764"/>
    </source>
</evidence>
<evidence type="ECO:0000313" key="9">
    <source>
        <dbReference type="Proteomes" id="UP000184035"/>
    </source>
</evidence>
<evidence type="ECO:0000256" key="6">
    <source>
        <dbReference type="ARBA" id="ARBA00022841"/>
    </source>
</evidence>
<name>A0A1M4SZL6_9CLOT</name>
<protein>
    <submittedName>
        <fullName evidence="8">SGNH hydrolase-like domain-containing protein, acetyltransferase AlgX</fullName>
    </submittedName>
</protein>
<keyword evidence="3 8" id="KW-0808">Transferase</keyword>
<dbReference type="GO" id="GO:0042121">
    <property type="term" value="P:alginic acid biosynthetic process"/>
    <property type="evidence" value="ECO:0007669"/>
    <property type="project" value="UniProtKB-UniPathway"/>
</dbReference>
<dbReference type="AlphaFoldDB" id="A0A1M4SZL6"/>
<dbReference type="STRING" id="1533.SAMN05443638_101248"/>
<dbReference type="EMBL" id="FQVM01000001">
    <property type="protein sequence ID" value="SHE37467.1"/>
    <property type="molecule type" value="Genomic_DNA"/>
</dbReference>
<accession>A0A1M4SZL6</accession>
<evidence type="ECO:0000256" key="1">
    <source>
        <dbReference type="ARBA" id="ARBA00004418"/>
    </source>
</evidence>
<dbReference type="OrthoDB" id="175771at2"/>
<evidence type="ECO:0000256" key="4">
    <source>
        <dbReference type="ARBA" id="ARBA00022729"/>
    </source>
</evidence>
<keyword evidence="6" id="KW-0016">Alginate biosynthesis</keyword>
<comment type="subcellular location">
    <subcellularLocation>
        <location evidence="1">Periplasm</location>
    </subcellularLocation>
</comment>
<sequence length="367" mass="43041">MKSILKKLIISSLVVVFSFIFICVHFKDFGRHFLSASFSNYYHGDLYGFSKLDNFKENISLTPIKPETNSLGDAKLITMGDSFFTANYDSPIFPDLLEEKSKESLYNLNRQVFQTYNDNPLQYFEETNYIKGKEKILILESVERYVIERSVRYTEDFTNVKEKIVPNDTNIPINKEDPLNIKLAKFLNPVREFLPQSNLEYFAYNSVFTEPFYKLGKTFRFSLYDELDSRIGTYSNNPKNLYYYEETNFAKKQKDDALINEVANNINYLKNQLKEKYNIDLIFLIIPNKYSLYCENAMYPMQYDNFIPRLTKALNEKGVKAPDIYSLYKEELKKNPSAKLYYSSDTHYAPLAKDIAVNATLRELIKN</sequence>
<dbReference type="Proteomes" id="UP000184035">
    <property type="component" value="Unassembled WGS sequence"/>
</dbReference>
<organism evidence="8 9">
    <name type="scientific">Clostridium fallax</name>
    <dbReference type="NCBI Taxonomy" id="1533"/>
    <lineage>
        <taxon>Bacteria</taxon>
        <taxon>Bacillati</taxon>
        <taxon>Bacillota</taxon>
        <taxon>Clostridia</taxon>
        <taxon>Eubacteriales</taxon>
        <taxon>Clostridiaceae</taxon>
        <taxon>Clostridium</taxon>
    </lineage>
</organism>
<dbReference type="Pfam" id="PF16822">
    <property type="entry name" value="ALGX"/>
    <property type="match status" value="1"/>
</dbReference>
<feature type="domain" description="AlgX/AlgJ SGNH hydrolase-like" evidence="7">
    <location>
        <begin position="243"/>
        <end position="357"/>
    </location>
</feature>
<dbReference type="RefSeq" id="WP_072892399.1">
    <property type="nucleotide sequence ID" value="NZ_FQVM01000001.1"/>
</dbReference>
<keyword evidence="9" id="KW-1185">Reference proteome</keyword>
<comment type="pathway">
    <text evidence="2">Glycan biosynthesis; alginate biosynthesis.</text>
</comment>
<dbReference type="GO" id="GO:0016740">
    <property type="term" value="F:transferase activity"/>
    <property type="evidence" value="ECO:0007669"/>
    <property type="project" value="UniProtKB-KW"/>
</dbReference>
<evidence type="ECO:0000313" key="8">
    <source>
        <dbReference type="EMBL" id="SHE37467.1"/>
    </source>
</evidence>
<dbReference type="InterPro" id="IPR031811">
    <property type="entry name" value="ALGX/ALGJ_SGNH-like"/>
</dbReference>
<evidence type="ECO:0000259" key="7">
    <source>
        <dbReference type="Pfam" id="PF16822"/>
    </source>
</evidence>
<reference evidence="8 9" key="1">
    <citation type="submission" date="2016-11" db="EMBL/GenBank/DDBJ databases">
        <authorList>
            <person name="Jaros S."/>
            <person name="Januszkiewicz K."/>
            <person name="Wedrychowicz H."/>
        </authorList>
    </citation>
    <scope>NUCLEOTIDE SEQUENCE [LARGE SCALE GENOMIC DNA]</scope>
    <source>
        <strain evidence="8 9">DSM 2631</strain>
    </source>
</reference>
<evidence type="ECO:0000256" key="2">
    <source>
        <dbReference type="ARBA" id="ARBA00005182"/>
    </source>
</evidence>